<dbReference type="InterPro" id="IPR000192">
    <property type="entry name" value="Aminotrans_V_dom"/>
</dbReference>
<evidence type="ECO:0000256" key="1">
    <source>
        <dbReference type="ARBA" id="ARBA00001933"/>
    </source>
</evidence>
<dbReference type="InterPro" id="IPR015422">
    <property type="entry name" value="PyrdxlP-dep_Trfase_small"/>
</dbReference>
<dbReference type="EMBL" id="HBGN01001183">
    <property type="protein sequence ID" value="CAD9314353.1"/>
    <property type="molecule type" value="Transcribed_RNA"/>
</dbReference>
<proteinExistence type="predicted"/>
<dbReference type="AlphaFoldDB" id="A0A7S1VXE1"/>
<evidence type="ECO:0000256" key="2">
    <source>
        <dbReference type="ARBA" id="ARBA00022898"/>
    </source>
</evidence>
<sequence>MMMTNSSGNNEVQQQRVKCQNKPLRTKGENETSNNVNVATEESSYFSSSVETATTTSMLSSAMSTPSLPPSSTPRTANSKHHHQQKNQQQQKQSTSPESNRPWWQPQFHSQRSLASLPPAPQQQQQQQLGSNELALASLLGLGPSSPSIALSSSSDDDDDDDKMFPQIDYSMKPYETYAYLMEILRPPPSPPSSPSKSSPVLDDRFRRPPPKVIYFNNAGASPSPKSVIRSMTAHFALEMTRGGYHASNLMKKQSDLVYKYIAQLIHATDFDCEEENGKVGSGMQQTSDNVDDNSRYRREIALVESATVGWTRIFYSMAEYKSSKVFWEEEEEERQLQRRRKLDEGGRDGHGNNRENQDEANFKALTPPPTIANMNQSVRAMSTRGGGVTQTRTDDSSDVYAMPSQDNLDKSVDKWHLSSTPLNSIPSSTTIASNATTATATAHVAGGLVYATAETIDVPKMKNRYILVSEAEYAANIVAIVKFCRDQNSRRNNTNVQWSVIAIPSITVPTADGTEWSSGVVDLKEFDSMLSGTWLLDDCGESINNSGSDSNNSNDNAPNNYLNPKDIAMVCITHVPTNSGIVNPVYEIGERINKFNERQHRRWKHKLCRHYSDISDIDDGDSDNCHSMPDGCGDGLPSILYLVDACQSAGQLRLDVQEMHCHALTATGRKYLRGPRGTGFLYVRYDIANALPPSHIDHAAAPVVSVPSIILGRRGRVGFGLEDTLYFEYGDGASRFEFWESSLASRLGLGEAVRYALEEVGIAEIESRCLELARELRVRLRLMDGVVVHHDIGEGDRTGYSDIAERVERVGNASSDVHKPRKGTRAKVCGIVTFAVRGSSAASVKETMMARGGFEISVVPATSTPIDSANTMVGDSDLVRVSLSYMNKIEEIEEFCDILRSLVFLNESQKCVIS</sequence>
<evidence type="ECO:0000256" key="3">
    <source>
        <dbReference type="RuleBase" id="RU004504"/>
    </source>
</evidence>
<organism evidence="6">
    <name type="scientific">Ditylum brightwellii</name>
    <dbReference type="NCBI Taxonomy" id="49249"/>
    <lineage>
        <taxon>Eukaryota</taxon>
        <taxon>Sar</taxon>
        <taxon>Stramenopiles</taxon>
        <taxon>Ochrophyta</taxon>
        <taxon>Bacillariophyta</taxon>
        <taxon>Mediophyceae</taxon>
        <taxon>Lithodesmiophycidae</taxon>
        <taxon>Lithodesmiales</taxon>
        <taxon>Lithodesmiaceae</taxon>
        <taxon>Ditylum</taxon>
    </lineage>
</organism>
<evidence type="ECO:0000256" key="4">
    <source>
        <dbReference type="SAM" id="MobiDB-lite"/>
    </source>
</evidence>
<dbReference type="Gene3D" id="3.40.640.10">
    <property type="entry name" value="Type I PLP-dependent aspartate aminotransferase-like (Major domain)"/>
    <property type="match status" value="1"/>
</dbReference>
<feature type="region of interest" description="Disordered" evidence="4">
    <location>
        <begin position="147"/>
        <end position="168"/>
    </location>
</feature>
<feature type="compositionally biased region" description="Low complexity" evidence="4">
    <location>
        <begin position="52"/>
        <end position="66"/>
    </location>
</feature>
<feature type="domain" description="Aminotransferase class V" evidence="5">
    <location>
        <begin position="640"/>
        <end position="790"/>
    </location>
</feature>
<dbReference type="InterPro" id="IPR015421">
    <property type="entry name" value="PyrdxlP-dep_Trfase_major"/>
</dbReference>
<evidence type="ECO:0000313" key="6">
    <source>
        <dbReference type="EMBL" id="CAD9314353.1"/>
    </source>
</evidence>
<comment type="cofactor">
    <cofactor evidence="1 3">
        <name>pyridoxal 5'-phosphate</name>
        <dbReference type="ChEBI" id="CHEBI:597326"/>
    </cofactor>
</comment>
<feature type="compositionally biased region" description="Polar residues" evidence="4">
    <location>
        <begin position="31"/>
        <end position="51"/>
    </location>
</feature>
<protein>
    <recommendedName>
        <fullName evidence="5">Aminotransferase class V domain-containing protein</fullName>
    </recommendedName>
</protein>
<feature type="compositionally biased region" description="Basic and acidic residues" evidence="4">
    <location>
        <begin position="342"/>
        <end position="362"/>
    </location>
</feature>
<dbReference type="PROSITE" id="PS00595">
    <property type="entry name" value="AA_TRANSFER_CLASS_5"/>
    <property type="match status" value="1"/>
</dbReference>
<accession>A0A7S1VXE1</accession>
<feature type="compositionally biased region" description="Polar residues" evidence="4">
    <location>
        <begin position="1"/>
        <end position="18"/>
    </location>
</feature>
<gene>
    <name evidence="6" type="ORF">DBRI1063_LOCUS759</name>
</gene>
<dbReference type="InterPro" id="IPR020578">
    <property type="entry name" value="Aminotrans_V_PyrdxlP_BS"/>
</dbReference>
<dbReference type="PANTHER" id="PTHR43586">
    <property type="entry name" value="CYSTEINE DESULFURASE"/>
    <property type="match status" value="1"/>
</dbReference>
<feature type="region of interest" description="Disordered" evidence="4">
    <location>
        <begin position="339"/>
        <end position="371"/>
    </location>
</feature>
<dbReference type="SUPFAM" id="SSF53383">
    <property type="entry name" value="PLP-dependent transferases"/>
    <property type="match status" value="2"/>
</dbReference>
<dbReference type="InterPro" id="IPR015424">
    <property type="entry name" value="PyrdxlP-dep_Trfase"/>
</dbReference>
<dbReference type="Pfam" id="PF00266">
    <property type="entry name" value="Aminotran_5"/>
    <property type="match status" value="1"/>
</dbReference>
<feature type="region of interest" description="Disordered" evidence="4">
    <location>
        <begin position="184"/>
        <end position="204"/>
    </location>
</feature>
<feature type="region of interest" description="Disordered" evidence="4">
    <location>
        <begin position="1"/>
        <end position="104"/>
    </location>
</feature>
<keyword evidence="2" id="KW-0663">Pyridoxal phosphate</keyword>
<name>A0A7S1VXE1_9STRA</name>
<reference evidence="6" key="1">
    <citation type="submission" date="2021-01" db="EMBL/GenBank/DDBJ databases">
        <authorList>
            <person name="Corre E."/>
            <person name="Pelletier E."/>
            <person name="Niang G."/>
            <person name="Scheremetjew M."/>
            <person name="Finn R."/>
            <person name="Kale V."/>
            <person name="Holt S."/>
            <person name="Cochrane G."/>
            <person name="Meng A."/>
            <person name="Brown T."/>
            <person name="Cohen L."/>
        </authorList>
    </citation>
    <scope>NUCLEOTIDE SEQUENCE</scope>
    <source>
        <strain evidence="6">Pop2</strain>
    </source>
</reference>
<dbReference type="PANTHER" id="PTHR43586:SF24">
    <property type="entry name" value="BLR4730 PROTEIN"/>
    <property type="match status" value="1"/>
</dbReference>
<evidence type="ECO:0000259" key="5">
    <source>
        <dbReference type="Pfam" id="PF00266"/>
    </source>
</evidence>
<dbReference type="Gene3D" id="3.90.1150.10">
    <property type="entry name" value="Aspartate Aminotransferase, domain 1"/>
    <property type="match status" value="1"/>
</dbReference>